<evidence type="ECO:0000259" key="2">
    <source>
        <dbReference type="Pfam" id="PF01882"/>
    </source>
</evidence>
<sequence length="437" mass="48028">MIYPTGRCVWAAVIGVVPAFLVALALPSAWYLGLSWICILLGFLAVDASAGPGRASLTAGLQSIPQVGVGGQFPVFISAYFAGKWPSRIEARLAHDERLVPLGEAGGALYPTPNGGGLELRFRAVRRGMASLDRLWLRWPGPFGLTWKQVVLSMDNKVAVLPNVASMRDDAISLLRRDALADGKEQRRSGQGREFEALKDYQPGMGRRMIDWKRSARHGRLVAREFRVEQNNNIVLAIDSGRLMCEPIEGVAKLDRAVTAALLTAFVALKGGDMVGLFSFDARPCVIGKAVRGSSGFSLLQKRAAEIDYSNEETNFTLALTTLSAQLDRRSLVIVFTDFVDAISAELMLRTVGRLTERHLVLFMLMKDEELETLSDTEPVSGEDVARSVIAGGLLRERDVVIAKLRRLGAHVVEADHRRLGPELVQHYLDLKRENLL</sequence>
<proteinExistence type="predicted"/>
<evidence type="ECO:0000313" key="3">
    <source>
        <dbReference type="EMBL" id="PSJ50318.1"/>
    </source>
</evidence>
<gene>
    <name evidence="3" type="ORF">C7I84_28580</name>
</gene>
<evidence type="ECO:0000256" key="1">
    <source>
        <dbReference type="SAM" id="Phobius"/>
    </source>
</evidence>
<keyword evidence="1" id="KW-1133">Transmembrane helix</keyword>
<organism evidence="3 4">
    <name type="scientific">Kumtagia ephedrae</name>
    <dbReference type="NCBI Taxonomy" id="2116701"/>
    <lineage>
        <taxon>Bacteria</taxon>
        <taxon>Pseudomonadati</taxon>
        <taxon>Pseudomonadota</taxon>
        <taxon>Alphaproteobacteria</taxon>
        <taxon>Hyphomicrobiales</taxon>
        <taxon>Phyllobacteriaceae</taxon>
        <taxon>Kumtagia</taxon>
    </lineage>
</organism>
<dbReference type="OrthoDB" id="9776116at2"/>
<keyword evidence="1" id="KW-0812">Transmembrane</keyword>
<keyword evidence="4" id="KW-1185">Reference proteome</keyword>
<dbReference type="SUPFAM" id="SSF53300">
    <property type="entry name" value="vWA-like"/>
    <property type="match status" value="1"/>
</dbReference>
<dbReference type="InterPro" id="IPR002881">
    <property type="entry name" value="DUF58"/>
</dbReference>
<dbReference type="Pfam" id="PF01882">
    <property type="entry name" value="DUF58"/>
    <property type="match status" value="1"/>
</dbReference>
<dbReference type="RefSeq" id="WP_106775606.1">
    <property type="nucleotide sequence ID" value="NZ_PXYK01000051.1"/>
</dbReference>
<dbReference type="EMBL" id="PXYK01000051">
    <property type="protein sequence ID" value="PSJ50318.1"/>
    <property type="molecule type" value="Genomic_DNA"/>
</dbReference>
<dbReference type="InterPro" id="IPR036465">
    <property type="entry name" value="vWFA_dom_sf"/>
</dbReference>
<dbReference type="AlphaFoldDB" id="A0A2P7RJB9"/>
<protein>
    <submittedName>
        <fullName evidence="3">DUF58 domain-containing protein</fullName>
    </submittedName>
</protein>
<feature type="transmembrane region" description="Helical" evidence="1">
    <location>
        <begin position="7"/>
        <end position="24"/>
    </location>
</feature>
<feature type="domain" description="DUF58" evidence="2">
    <location>
        <begin position="199"/>
        <end position="374"/>
    </location>
</feature>
<accession>A0A2P7RJB9</accession>
<dbReference type="CDD" id="cd00198">
    <property type="entry name" value="vWFA"/>
    <property type="match status" value="1"/>
</dbReference>
<reference evidence="3 4" key="1">
    <citation type="submission" date="2018-03" db="EMBL/GenBank/DDBJ databases">
        <title>The draft genome of Mesorhizobium sp. 6GN-30.</title>
        <authorList>
            <person name="Liu L."/>
            <person name="Li L."/>
            <person name="Wang T."/>
            <person name="Zhang X."/>
            <person name="Liang L."/>
        </authorList>
    </citation>
    <scope>NUCLEOTIDE SEQUENCE [LARGE SCALE GENOMIC DNA]</scope>
    <source>
        <strain evidence="3 4">6GN30</strain>
    </source>
</reference>
<comment type="caution">
    <text evidence="3">The sequence shown here is derived from an EMBL/GenBank/DDBJ whole genome shotgun (WGS) entry which is preliminary data.</text>
</comment>
<dbReference type="PANTHER" id="PTHR33608:SF3">
    <property type="entry name" value="SLR2013 PROTEIN"/>
    <property type="match status" value="1"/>
</dbReference>
<keyword evidence="1" id="KW-0472">Membrane</keyword>
<evidence type="ECO:0000313" key="4">
    <source>
        <dbReference type="Proteomes" id="UP000241229"/>
    </source>
</evidence>
<dbReference type="PANTHER" id="PTHR33608">
    <property type="entry name" value="BLL2464 PROTEIN"/>
    <property type="match status" value="1"/>
</dbReference>
<name>A0A2P7RJB9_9HYPH</name>
<dbReference type="Proteomes" id="UP000241229">
    <property type="component" value="Unassembled WGS sequence"/>
</dbReference>